<dbReference type="Proteomes" id="UP000215335">
    <property type="component" value="Unassembled WGS sequence"/>
</dbReference>
<organism evidence="10 11">
    <name type="scientific">Trichomalopsis sarcophagae</name>
    <dbReference type="NCBI Taxonomy" id="543379"/>
    <lineage>
        <taxon>Eukaryota</taxon>
        <taxon>Metazoa</taxon>
        <taxon>Ecdysozoa</taxon>
        <taxon>Arthropoda</taxon>
        <taxon>Hexapoda</taxon>
        <taxon>Insecta</taxon>
        <taxon>Pterygota</taxon>
        <taxon>Neoptera</taxon>
        <taxon>Endopterygota</taxon>
        <taxon>Hymenoptera</taxon>
        <taxon>Apocrita</taxon>
        <taxon>Proctotrupomorpha</taxon>
        <taxon>Chalcidoidea</taxon>
        <taxon>Pteromalidae</taxon>
        <taxon>Pteromalinae</taxon>
        <taxon>Trichomalopsis</taxon>
    </lineage>
</organism>
<protein>
    <recommendedName>
        <fullName evidence="9">C2H2-type domain-containing protein</fullName>
    </recommendedName>
</protein>
<feature type="region of interest" description="Disordered" evidence="8">
    <location>
        <begin position="1"/>
        <end position="20"/>
    </location>
</feature>
<evidence type="ECO:0000313" key="10">
    <source>
        <dbReference type="EMBL" id="OXU19974.1"/>
    </source>
</evidence>
<dbReference type="AlphaFoldDB" id="A0A232ENP2"/>
<keyword evidence="4 7" id="KW-0863">Zinc-finger</keyword>
<proteinExistence type="predicted"/>
<dbReference type="InterPro" id="IPR036236">
    <property type="entry name" value="Znf_C2H2_sf"/>
</dbReference>
<gene>
    <name evidence="10" type="ORF">TSAR_004770</name>
</gene>
<keyword evidence="3" id="KW-0677">Repeat</keyword>
<keyword evidence="11" id="KW-1185">Reference proteome</keyword>
<accession>A0A232ENP2</accession>
<evidence type="ECO:0000313" key="11">
    <source>
        <dbReference type="Proteomes" id="UP000215335"/>
    </source>
</evidence>
<evidence type="ECO:0000256" key="7">
    <source>
        <dbReference type="PROSITE-ProRule" id="PRU00042"/>
    </source>
</evidence>
<sequence length="834" mass="97030">MTHRRAQVLSKSSASPTINPGGILNNTVNLSSVKSEISSADSIDIIDEVYSDAPAIDVARTESYKLDCDNSENSNMHSLYIIDNHDVPCRENEDSEILRPRLREVSRRPVRRNEREEESDEEEEKAEIMLGYCEKCKRRYKSPVCQPITICVECVKPLKFKCGWCKKSFRTIGIVKCHREMYCFQRPIKLTEETSSKSPQKQNSFSHFDLDLDFSEEVICTTSEALEMDHNYSEKLCDSGDLPAENLDLNDLRFEIGKMDNIIEIPYVTEVPEIILENQEPQISGIQEDLEKLNSKNLNSSSDPIEVEVEMKLQKGYDGRPLKPIKPRLVHQKPESDSIGLPELFQLYCAKCEKIVERDLFDVRHYCDVCERPYHYLCKSCKKYFMGFLVANRHVRCETDAYNADECSRCDLIKNKTEIVRKIFNYKHTTIRLDNYFKCGKCGTIRGKEIVCVLCSFTTTHLRNMKSHMLMRHEVTMTVDQLQLCMLRVEKGKKPFEYCKPQSSHGPPKERLKEHAYEQLYPRRQSNDDVIIHANPNEDPLNTDKISGLNKLFIPHCPTCNQTINRILYKGDIRCVVCRTLYYYKCKQCNRFYKSAKAANNHLFYETNRLRTHCPHCDFRTFTRRNLEIHLSLVHPNEINSSDNSFSFTGDGFICKRKNLVLSSVLLGKTSRLSMISLLRRNFKQFAKKPRPLTRSRSDHHQQLTLRGRAELEIERIDDDEASSSRDSLIFPASLGLVSRHQLEQRIQQQQQRQRQEKEDTVAVASPSAQEPSQQREFRCRFCGKGYRWKSTMRRHESLECGDKPPSFQCPQCPYKARQRGNLTVHFKRHHQTS</sequence>
<feature type="compositionally biased region" description="Polar residues" evidence="8">
    <location>
        <begin position="9"/>
        <end position="20"/>
    </location>
</feature>
<evidence type="ECO:0000256" key="4">
    <source>
        <dbReference type="ARBA" id="ARBA00022771"/>
    </source>
</evidence>
<evidence type="ECO:0000256" key="3">
    <source>
        <dbReference type="ARBA" id="ARBA00022737"/>
    </source>
</evidence>
<dbReference type="PROSITE" id="PS50157">
    <property type="entry name" value="ZINC_FINGER_C2H2_2"/>
    <property type="match status" value="2"/>
</dbReference>
<dbReference type="Gene3D" id="3.30.160.60">
    <property type="entry name" value="Classic Zinc Finger"/>
    <property type="match status" value="2"/>
</dbReference>
<evidence type="ECO:0000256" key="8">
    <source>
        <dbReference type="SAM" id="MobiDB-lite"/>
    </source>
</evidence>
<dbReference type="SUPFAM" id="SSF57667">
    <property type="entry name" value="beta-beta-alpha zinc fingers"/>
    <property type="match status" value="1"/>
</dbReference>
<feature type="domain" description="C2H2-type" evidence="9">
    <location>
        <begin position="160"/>
        <end position="187"/>
    </location>
</feature>
<dbReference type="GO" id="GO:0008270">
    <property type="term" value="F:zinc ion binding"/>
    <property type="evidence" value="ECO:0007669"/>
    <property type="project" value="UniProtKB-KW"/>
</dbReference>
<keyword evidence="6" id="KW-0539">Nucleus</keyword>
<reference evidence="10 11" key="1">
    <citation type="journal article" date="2017" name="Curr. Biol.">
        <title>The Evolution of Venom by Co-option of Single-Copy Genes.</title>
        <authorList>
            <person name="Martinson E.O."/>
            <person name="Mrinalini"/>
            <person name="Kelkar Y.D."/>
            <person name="Chang C.H."/>
            <person name="Werren J.H."/>
        </authorList>
    </citation>
    <scope>NUCLEOTIDE SEQUENCE [LARGE SCALE GENOMIC DNA]</scope>
    <source>
        <strain evidence="10 11">Alberta</strain>
        <tissue evidence="10">Whole body</tissue>
    </source>
</reference>
<dbReference type="GO" id="GO:0005634">
    <property type="term" value="C:nucleus"/>
    <property type="evidence" value="ECO:0007669"/>
    <property type="project" value="UniProtKB-SubCell"/>
</dbReference>
<evidence type="ECO:0000256" key="1">
    <source>
        <dbReference type="ARBA" id="ARBA00004123"/>
    </source>
</evidence>
<dbReference type="PANTHER" id="PTHR24381:SF393">
    <property type="entry name" value="CHROMATIN-LINKED ADAPTOR FOR MSL PROTEINS, ISOFORM B"/>
    <property type="match status" value="1"/>
</dbReference>
<name>A0A232ENP2_9HYME</name>
<dbReference type="SMART" id="SM00355">
    <property type="entry name" value="ZnF_C2H2"/>
    <property type="match status" value="6"/>
</dbReference>
<comment type="caution">
    <text evidence="10">The sequence shown here is derived from an EMBL/GenBank/DDBJ whole genome shotgun (WGS) entry which is preliminary data.</text>
</comment>
<feature type="non-terminal residue" evidence="10">
    <location>
        <position position="834"/>
    </location>
</feature>
<dbReference type="GO" id="GO:0000977">
    <property type="term" value="F:RNA polymerase II transcription regulatory region sequence-specific DNA binding"/>
    <property type="evidence" value="ECO:0007669"/>
    <property type="project" value="TreeGrafter"/>
</dbReference>
<dbReference type="PANTHER" id="PTHR24381">
    <property type="entry name" value="ZINC FINGER PROTEIN"/>
    <property type="match status" value="1"/>
</dbReference>
<dbReference type="EMBL" id="NNAY01003103">
    <property type="protein sequence ID" value="OXU19974.1"/>
    <property type="molecule type" value="Genomic_DNA"/>
</dbReference>
<comment type="subcellular location">
    <subcellularLocation>
        <location evidence="1">Nucleus</location>
    </subcellularLocation>
</comment>
<feature type="region of interest" description="Disordered" evidence="8">
    <location>
        <begin position="746"/>
        <end position="770"/>
    </location>
</feature>
<keyword evidence="2" id="KW-0479">Metal-binding</keyword>
<evidence type="ECO:0000256" key="6">
    <source>
        <dbReference type="ARBA" id="ARBA00023242"/>
    </source>
</evidence>
<dbReference type="GO" id="GO:0000981">
    <property type="term" value="F:DNA-binding transcription factor activity, RNA polymerase II-specific"/>
    <property type="evidence" value="ECO:0007669"/>
    <property type="project" value="TreeGrafter"/>
</dbReference>
<feature type="domain" description="C2H2-type" evidence="9">
    <location>
        <begin position="778"/>
        <end position="805"/>
    </location>
</feature>
<evidence type="ECO:0000259" key="9">
    <source>
        <dbReference type="PROSITE" id="PS50157"/>
    </source>
</evidence>
<evidence type="ECO:0000256" key="2">
    <source>
        <dbReference type="ARBA" id="ARBA00022723"/>
    </source>
</evidence>
<keyword evidence="5" id="KW-0862">Zinc</keyword>
<dbReference type="InterPro" id="IPR013087">
    <property type="entry name" value="Znf_C2H2_type"/>
</dbReference>
<evidence type="ECO:0000256" key="5">
    <source>
        <dbReference type="ARBA" id="ARBA00022833"/>
    </source>
</evidence>
<dbReference type="STRING" id="543379.A0A232ENP2"/>